<dbReference type="GO" id="GO:0005886">
    <property type="term" value="C:plasma membrane"/>
    <property type="evidence" value="ECO:0007669"/>
    <property type="project" value="UniProtKB-SubCell"/>
</dbReference>
<keyword evidence="11" id="KW-1185">Reference proteome</keyword>
<dbReference type="PANTHER" id="PTHR30347:SF1">
    <property type="entry name" value="MECHANOSENSITIVE CHANNEL MSCK"/>
    <property type="match status" value="1"/>
</dbReference>
<keyword evidence="5 7" id="KW-1133">Transmembrane helix</keyword>
<evidence type="ECO:0000259" key="9">
    <source>
        <dbReference type="Pfam" id="PF21088"/>
    </source>
</evidence>
<dbReference type="Pfam" id="PF21088">
    <property type="entry name" value="MS_channel_1st"/>
    <property type="match status" value="1"/>
</dbReference>
<dbReference type="PANTHER" id="PTHR30347">
    <property type="entry name" value="POTASSIUM CHANNEL RELATED"/>
    <property type="match status" value="1"/>
</dbReference>
<dbReference type="InterPro" id="IPR010920">
    <property type="entry name" value="LSM_dom_sf"/>
</dbReference>
<evidence type="ECO:0000313" key="11">
    <source>
        <dbReference type="Proteomes" id="UP000078302"/>
    </source>
</evidence>
<feature type="transmembrane region" description="Helical" evidence="7">
    <location>
        <begin position="98"/>
        <end position="128"/>
    </location>
</feature>
<sequence length="308" mass="34376">MGMRIMHDYLGGFWHWFTAPWTLPGGMIVEPIGMVEFLIILVFLWWGAAWVRRFTRRVLSRQLDHATAYAISRLTYYMVIALGIFIALQTIGVNLSSLALLGGVVGVGLGFGLQNIFSNFASGLILLFERSIKVGDYIQIKENGLHGEVKKLGVRYTQIVTNDHVDILVPNSQFVNGEVINWSLDDPIMRIHIPFRVPYGTDRERLRNLVIETALSLPLTARDERYPPTLWLNAFGDAGYDCEMIVWVERAGLIRPGGTRAKYNWALADALEQAGIEIPRPRQEVVVTPSLAAALATTVENSSSSSST</sequence>
<accession>A0A179BIP2</accession>
<dbReference type="Gene3D" id="2.30.30.60">
    <property type="match status" value="1"/>
</dbReference>
<evidence type="ECO:0000256" key="7">
    <source>
        <dbReference type="SAM" id="Phobius"/>
    </source>
</evidence>
<gene>
    <name evidence="10" type="ORF">A4H96_06635</name>
</gene>
<dbReference type="Proteomes" id="UP000078302">
    <property type="component" value="Unassembled WGS sequence"/>
</dbReference>
<comment type="subcellular location">
    <subcellularLocation>
        <location evidence="1">Cell membrane</location>
        <topology evidence="1">Multi-pass membrane protein</topology>
    </subcellularLocation>
</comment>
<keyword evidence="4 7" id="KW-0812">Transmembrane</keyword>
<dbReference type="Gene3D" id="3.30.70.100">
    <property type="match status" value="1"/>
</dbReference>
<dbReference type="Gene3D" id="1.10.287.1260">
    <property type="match status" value="1"/>
</dbReference>
<evidence type="ECO:0000256" key="4">
    <source>
        <dbReference type="ARBA" id="ARBA00022692"/>
    </source>
</evidence>
<keyword evidence="3" id="KW-1003">Cell membrane</keyword>
<dbReference type="InterPro" id="IPR052702">
    <property type="entry name" value="MscS-like_channel"/>
</dbReference>
<keyword evidence="6 7" id="KW-0472">Membrane</keyword>
<dbReference type="GO" id="GO:0008381">
    <property type="term" value="F:mechanosensitive monoatomic ion channel activity"/>
    <property type="evidence" value="ECO:0007669"/>
    <property type="project" value="UniProtKB-ARBA"/>
</dbReference>
<reference evidence="10 11" key="1">
    <citation type="submission" date="2016-04" db="EMBL/GenBank/DDBJ databases">
        <title>Acidithiobacillus ferrooxidans genome sequencing and assembly.</title>
        <authorList>
            <person name="Zhou Z."/>
        </authorList>
    </citation>
    <scope>NUCLEOTIDE SEQUENCE [LARGE SCALE GENOMIC DNA]</scope>
    <source>
        <strain evidence="10 11">BY0502</strain>
    </source>
</reference>
<feature type="transmembrane region" description="Helical" evidence="7">
    <location>
        <begin position="74"/>
        <end position="92"/>
    </location>
</feature>
<evidence type="ECO:0000256" key="6">
    <source>
        <dbReference type="ARBA" id="ARBA00023136"/>
    </source>
</evidence>
<dbReference type="Pfam" id="PF00924">
    <property type="entry name" value="MS_channel_2nd"/>
    <property type="match status" value="1"/>
</dbReference>
<feature type="domain" description="Mechanosensitive ion channel MscS" evidence="8">
    <location>
        <begin position="115"/>
        <end position="183"/>
    </location>
</feature>
<comment type="similarity">
    <text evidence="2">Belongs to the MscS (TC 1.A.23) family.</text>
</comment>
<evidence type="ECO:0000313" key="10">
    <source>
        <dbReference type="EMBL" id="OAP91576.1"/>
    </source>
</evidence>
<dbReference type="InterPro" id="IPR011014">
    <property type="entry name" value="MscS_channel_TM-2"/>
</dbReference>
<dbReference type="AlphaFoldDB" id="A0A179BIP2"/>
<feature type="domain" description="Mechanosensitive ion channel transmembrane helices 2/3" evidence="9">
    <location>
        <begin position="74"/>
        <end position="114"/>
    </location>
</feature>
<organism evidence="10 11">
    <name type="scientific">Acidithiobacillus ferrooxidans</name>
    <name type="common">Thiobacillus ferrooxidans</name>
    <dbReference type="NCBI Taxonomy" id="920"/>
    <lineage>
        <taxon>Bacteria</taxon>
        <taxon>Pseudomonadati</taxon>
        <taxon>Pseudomonadota</taxon>
        <taxon>Acidithiobacillia</taxon>
        <taxon>Acidithiobacillales</taxon>
        <taxon>Acidithiobacillaceae</taxon>
        <taxon>Acidithiobacillus</taxon>
    </lineage>
</organism>
<feature type="transmembrane region" description="Helical" evidence="7">
    <location>
        <begin position="32"/>
        <end position="53"/>
    </location>
</feature>
<dbReference type="InterPro" id="IPR006685">
    <property type="entry name" value="MscS_channel_2nd"/>
</dbReference>
<evidence type="ECO:0000256" key="1">
    <source>
        <dbReference type="ARBA" id="ARBA00004651"/>
    </source>
</evidence>
<dbReference type="InterPro" id="IPR049142">
    <property type="entry name" value="MS_channel_1st"/>
</dbReference>
<dbReference type="SUPFAM" id="SSF82689">
    <property type="entry name" value="Mechanosensitive channel protein MscS (YggB), C-terminal domain"/>
    <property type="match status" value="1"/>
</dbReference>
<evidence type="ECO:0000256" key="5">
    <source>
        <dbReference type="ARBA" id="ARBA00022989"/>
    </source>
</evidence>
<proteinExistence type="inferred from homology"/>
<dbReference type="InterPro" id="IPR011066">
    <property type="entry name" value="MscS_channel_C_sf"/>
</dbReference>
<evidence type="ECO:0000256" key="3">
    <source>
        <dbReference type="ARBA" id="ARBA00022475"/>
    </source>
</evidence>
<protein>
    <submittedName>
        <fullName evidence="10">Mechanosensitive ion channel protein MscS</fullName>
    </submittedName>
</protein>
<dbReference type="OrthoDB" id="9784565at2"/>
<dbReference type="SUPFAM" id="SSF82861">
    <property type="entry name" value="Mechanosensitive channel protein MscS (YggB), transmembrane region"/>
    <property type="match status" value="1"/>
</dbReference>
<evidence type="ECO:0000259" key="8">
    <source>
        <dbReference type="Pfam" id="PF00924"/>
    </source>
</evidence>
<dbReference type="SUPFAM" id="SSF50182">
    <property type="entry name" value="Sm-like ribonucleoproteins"/>
    <property type="match status" value="1"/>
</dbReference>
<comment type="caution">
    <text evidence="10">The sequence shown here is derived from an EMBL/GenBank/DDBJ whole genome shotgun (WGS) entry which is preliminary data.</text>
</comment>
<dbReference type="EMBL" id="LVXZ01000075">
    <property type="protein sequence ID" value="OAP91576.1"/>
    <property type="molecule type" value="Genomic_DNA"/>
</dbReference>
<dbReference type="InterPro" id="IPR023408">
    <property type="entry name" value="MscS_beta-dom_sf"/>
</dbReference>
<name>A0A179BIP2_ACIFR</name>
<evidence type="ECO:0000256" key="2">
    <source>
        <dbReference type="ARBA" id="ARBA00008017"/>
    </source>
</evidence>